<protein>
    <recommendedName>
        <fullName evidence="4">YtpI-like protein</fullName>
    </recommendedName>
</protein>
<accession>A0A4P6ZWQ3</accession>
<name>A0A4P6ZWQ3_9BACL</name>
<proteinExistence type="predicted"/>
<feature type="transmembrane region" description="Helical" evidence="1">
    <location>
        <begin position="5"/>
        <end position="20"/>
    </location>
</feature>
<evidence type="ECO:0008006" key="4">
    <source>
        <dbReference type="Google" id="ProtNLM"/>
    </source>
</evidence>
<keyword evidence="1" id="KW-0812">Transmembrane</keyword>
<dbReference type="OrthoDB" id="2453019at2"/>
<reference evidence="2 3" key="1">
    <citation type="submission" date="2019-03" db="EMBL/GenBank/DDBJ databases">
        <title>Complete genome sequence of Paenisporosarcina antarctica CGMCC 1.6503T.</title>
        <authorList>
            <person name="Rong J.-C."/>
            <person name="Chi N.-Y."/>
            <person name="Zhang Q.-F."/>
        </authorList>
    </citation>
    <scope>NUCLEOTIDE SEQUENCE [LARGE SCALE GENOMIC DNA]</scope>
    <source>
        <strain evidence="2 3">CGMCC 1.6503</strain>
    </source>
</reference>
<organism evidence="2 3">
    <name type="scientific">Paenisporosarcina antarctica</name>
    <dbReference type="NCBI Taxonomy" id="417367"/>
    <lineage>
        <taxon>Bacteria</taxon>
        <taxon>Bacillati</taxon>
        <taxon>Bacillota</taxon>
        <taxon>Bacilli</taxon>
        <taxon>Bacillales</taxon>
        <taxon>Caryophanaceae</taxon>
        <taxon>Paenisporosarcina</taxon>
    </lineage>
</organism>
<gene>
    <name evidence="2" type="ORF">E2636_05835</name>
</gene>
<sequence>MINVVLVSLIIISFVFYFYFKTKQFRNNLPIAKKWYANRSLVALGSLLFFFGLNQLSLFPSTLTYVISGLFIIIGLFTVVYYYRVAKHYGQFVEEEFHLNKK</sequence>
<evidence type="ECO:0000256" key="1">
    <source>
        <dbReference type="SAM" id="Phobius"/>
    </source>
</evidence>
<dbReference type="EMBL" id="CP038015">
    <property type="protein sequence ID" value="QBP40664.1"/>
    <property type="molecule type" value="Genomic_DNA"/>
</dbReference>
<keyword evidence="1" id="KW-0472">Membrane</keyword>
<evidence type="ECO:0000313" key="2">
    <source>
        <dbReference type="EMBL" id="QBP40664.1"/>
    </source>
</evidence>
<feature type="transmembrane region" description="Helical" evidence="1">
    <location>
        <begin position="41"/>
        <end position="59"/>
    </location>
</feature>
<evidence type="ECO:0000313" key="3">
    <source>
        <dbReference type="Proteomes" id="UP000294292"/>
    </source>
</evidence>
<dbReference type="KEGG" id="panc:E2636_05835"/>
<dbReference type="Proteomes" id="UP000294292">
    <property type="component" value="Chromosome"/>
</dbReference>
<keyword evidence="1" id="KW-1133">Transmembrane helix</keyword>
<feature type="transmembrane region" description="Helical" evidence="1">
    <location>
        <begin position="65"/>
        <end position="83"/>
    </location>
</feature>
<dbReference type="InterPro" id="IPR025618">
    <property type="entry name" value="YtpI"/>
</dbReference>
<keyword evidence="3" id="KW-1185">Reference proteome</keyword>
<dbReference type="RefSeq" id="WP_134209365.1">
    <property type="nucleotide sequence ID" value="NZ_CP038015.1"/>
</dbReference>
<dbReference type="Pfam" id="PF14007">
    <property type="entry name" value="YtpI"/>
    <property type="match status" value="1"/>
</dbReference>
<dbReference type="AlphaFoldDB" id="A0A4P6ZWQ3"/>